<evidence type="ECO:0000256" key="6">
    <source>
        <dbReference type="ARBA" id="ARBA00022989"/>
    </source>
</evidence>
<reference evidence="9 10" key="1">
    <citation type="journal article" date="2019" name="ISME J.">
        <title>Genome analyses of uncultured TG2/ZB3 bacteria in 'Margulisbacteria' specifically attached to ectosymbiotic spirochetes of protists in the termite gut.</title>
        <authorList>
            <person name="Utami Y.D."/>
            <person name="Kuwahara H."/>
            <person name="Igai K."/>
            <person name="Murakami T."/>
            <person name="Sugaya K."/>
            <person name="Morikawa T."/>
            <person name="Nagura Y."/>
            <person name="Yuki M."/>
            <person name="Deevong P."/>
            <person name="Inoue T."/>
            <person name="Kihara K."/>
            <person name="Lo N."/>
            <person name="Yamada A."/>
            <person name="Ohkuma M."/>
            <person name="Hongoh Y."/>
        </authorList>
    </citation>
    <scope>NUCLEOTIDE SEQUENCE [LARGE SCALE GENOMIC DNA]</scope>
    <source>
        <strain evidence="9">NkOx7-01</strain>
    </source>
</reference>
<keyword evidence="10" id="KW-1185">Reference proteome</keyword>
<keyword evidence="5" id="KW-0573">Peptidoglycan synthesis</keyword>
<feature type="transmembrane region" description="Helical" evidence="8">
    <location>
        <begin position="222"/>
        <end position="243"/>
    </location>
</feature>
<keyword evidence="7 8" id="KW-0472">Membrane</keyword>
<evidence type="ECO:0000256" key="2">
    <source>
        <dbReference type="ARBA" id="ARBA00022475"/>
    </source>
</evidence>
<dbReference type="Pfam" id="PF03023">
    <property type="entry name" value="MurJ"/>
    <property type="match status" value="1"/>
</dbReference>
<dbReference type="GO" id="GO:0034204">
    <property type="term" value="P:lipid translocation"/>
    <property type="evidence" value="ECO:0007669"/>
    <property type="project" value="TreeGrafter"/>
</dbReference>
<keyword evidence="6 8" id="KW-1133">Transmembrane helix</keyword>
<feature type="transmembrane region" description="Helical" evidence="8">
    <location>
        <begin position="392"/>
        <end position="416"/>
    </location>
</feature>
<gene>
    <name evidence="9" type="ORF">NO1_0010</name>
</gene>
<evidence type="ECO:0000256" key="7">
    <source>
        <dbReference type="ARBA" id="ARBA00023136"/>
    </source>
</evidence>
<protein>
    <submittedName>
        <fullName evidence="9">MVIN family virulence factor</fullName>
    </submittedName>
</protein>
<feature type="transmembrane region" description="Helical" evidence="8">
    <location>
        <begin position="255"/>
        <end position="283"/>
    </location>
</feature>
<keyword evidence="4" id="KW-0133">Cell shape</keyword>
<dbReference type="AlphaFoldDB" id="A0A388T8W4"/>
<evidence type="ECO:0000256" key="3">
    <source>
        <dbReference type="ARBA" id="ARBA00022692"/>
    </source>
</evidence>
<dbReference type="GO" id="GO:0008360">
    <property type="term" value="P:regulation of cell shape"/>
    <property type="evidence" value="ECO:0007669"/>
    <property type="project" value="UniProtKB-KW"/>
</dbReference>
<evidence type="ECO:0000313" key="9">
    <source>
        <dbReference type="EMBL" id="GBR72488.1"/>
    </source>
</evidence>
<evidence type="ECO:0000313" key="10">
    <source>
        <dbReference type="Proteomes" id="UP000269352"/>
    </source>
</evidence>
<dbReference type="PRINTS" id="PR01806">
    <property type="entry name" value="VIRFACTRMVIN"/>
</dbReference>
<accession>A0A388T8W4</accession>
<name>A0A388T8W4_TERA1</name>
<keyword evidence="3 8" id="KW-0812">Transmembrane</keyword>
<keyword evidence="2" id="KW-1003">Cell membrane</keyword>
<evidence type="ECO:0000256" key="8">
    <source>
        <dbReference type="SAM" id="Phobius"/>
    </source>
</evidence>
<feature type="transmembrane region" description="Helical" evidence="8">
    <location>
        <begin position="333"/>
        <end position="352"/>
    </location>
</feature>
<comment type="caution">
    <text evidence="9">The sequence shown here is derived from an EMBL/GenBank/DDBJ whole genome shotgun (WGS) entry which is preliminary data.</text>
</comment>
<dbReference type="Proteomes" id="UP000269352">
    <property type="component" value="Unassembled WGS sequence"/>
</dbReference>
<feature type="transmembrane region" description="Helical" evidence="8">
    <location>
        <begin position="162"/>
        <end position="181"/>
    </location>
</feature>
<evidence type="ECO:0000256" key="4">
    <source>
        <dbReference type="ARBA" id="ARBA00022960"/>
    </source>
</evidence>
<feature type="transmembrane region" description="Helical" evidence="8">
    <location>
        <begin position="125"/>
        <end position="150"/>
    </location>
</feature>
<dbReference type="PANTHER" id="PTHR47019">
    <property type="entry name" value="LIPID II FLIPPASE MURJ"/>
    <property type="match status" value="1"/>
</dbReference>
<feature type="transmembrane region" description="Helical" evidence="8">
    <location>
        <begin position="295"/>
        <end position="313"/>
    </location>
</feature>
<evidence type="ECO:0000256" key="1">
    <source>
        <dbReference type="ARBA" id="ARBA00004651"/>
    </source>
</evidence>
<sequence length="422" mass="46963">MTNKFSRPEAIKKALFTTSALNFSARCAGYLKNISIAALLGFNYQTDAYFFAAGIIAIFNIFSGTVYSVGIPWLTRAGQKSKQVFARSAAQLLGFNLLVCAAITLIALIALPIISMSFLREVRPVFSAILWILFPMIVLNFLSAYFSTILRSQRLFTIQTAADFLNSFSQFVLITAGLFIYRTVWVLPWALLISLILAVFWQLFFVFRHLRPDFRLDKQFKSLLGQFLVFAALGAAASLYAVIDKAFASYLPEKAISALVYGALISQLPQGIINLNNIFFTAISEKPNWQTLNKFIWIALAISVPYAALLFAIPDILVELILGYGLFGGADLAYTAAAVRYYALALPAFYLNSFFNNVLVVKKIFGGLFMLSILNILLNVTANYLFLFRWNMGLTGLVLATVIVAYISLAALWLLMVRKAKL</sequence>
<dbReference type="GO" id="GO:0009252">
    <property type="term" value="P:peptidoglycan biosynthetic process"/>
    <property type="evidence" value="ECO:0007669"/>
    <property type="project" value="UniProtKB-KW"/>
</dbReference>
<feature type="transmembrane region" description="Helical" evidence="8">
    <location>
        <begin position="364"/>
        <end position="386"/>
    </location>
</feature>
<feature type="transmembrane region" description="Helical" evidence="8">
    <location>
        <begin position="95"/>
        <end position="119"/>
    </location>
</feature>
<feature type="transmembrane region" description="Helical" evidence="8">
    <location>
        <begin position="187"/>
        <end position="210"/>
    </location>
</feature>
<dbReference type="InterPro" id="IPR004268">
    <property type="entry name" value="MurJ"/>
</dbReference>
<organism evidence="9 10">
    <name type="scientific">Termititenax aidoneus</name>
    <dbReference type="NCBI Taxonomy" id="2218524"/>
    <lineage>
        <taxon>Bacteria</taxon>
        <taxon>Bacillati</taxon>
        <taxon>Candidatus Margulisiibacteriota</taxon>
        <taxon>Candidatus Termititenacia</taxon>
        <taxon>Candidatus Termititenacales</taxon>
        <taxon>Candidatus Termititenacaceae</taxon>
        <taxon>Candidatus Termititenax</taxon>
    </lineage>
</organism>
<dbReference type="GO" id="GO:0015648">
    <property type="term" value="F:lipid-linked peptidoglycan transporter activity"/>
    <property type="evidence" value="ECO:0007669"/>
    <property type="project" value="TreeGrafter"/>
</dbReference>
<dbReference type="EMBL" id="BGZN01000001">
    <property type="protein sequence ID" value="GBR72488.1"/>
    <property type="molecule type" value="Genomic_DNA"/>
</dbReference>
<proteinExistence type="predicted"/>
<dbReference type="PANTHER" id="PTHR47019:SF1">
    <property type="entry name" value="LIPID II FLIPPASE MURJ"/>
    <property type="match status" value="1"/>
</dbReference>
<dbReference type="GO" id="GO:0005886">
    <property type="term" value="C:plasma membrane"/>
    <property type="evidence" value="ECO:0007669"/>
    <property type="project" value="UniProtKB-SubCell"/>
</dbReference>
<comment type="subcellular location">
    <subcellularLocation>
        <location evidence="1">Cell membrane</location>
        <topology evidence="1">Multi-pass membrane protein</topology>
    </subcellularLocation>
</comment>
<evidence type="ECO:0000256" key="5">
    <source>
        <dbReference type="ARBA" id="ARBA00022984"/>
    </source>
</evidence>
<dbReference type="InterPro" id="IPR051050">
    <property type="entry name" value="Lipid_II_flippase_MurJ/MviN"/>
</dbReference>
<feature type="transmembrane region" description="Helical" evidence="8">
    <location>
        <begin position="49"/>
        <end position="74"/>
    </location>
</feature>